<keyword evidence="2" id="KW-1133">Transmembrane helix</keyword>
<keyword evidence="2" id="KW-0472">Membrane</keyword>
<evidence type="ECO:0000256" key="1">
    <source>
        <dbReference type="SAM" id="MobiDB-lite"/>
    </source>
</evidence>
<evidence type="ECO:0000313" key="4">
    <source>
        <dbReference type="Proteomes" id="UP000467148"/>
    </source>
</evidence>
<dbReference type="EMBL" id="AP022596">
    <property type="protein sequence ID" value="BBY62665.1"/>
    <property type="molecule type" value="Genomic_DNA"/>
</dbReference>
<dbReference type="KEGG" id="mhev:MHEL_09080"/>
<accession>A0A7I7T3A4</accession>
<proteinExistence type="predicted"/>
<reference evidence="3 4" key="1">
    <citation type="journal article" date="2019" name="Emerg. Microbes Infect.">
        <title>Comprehensive subspecies identification of 175 nontuberculous mycobacteria species based on 7547 genomic profiles.</title>
        <authorList>
            <person name="Matsumoto Y."/>
            <person name="Kinjo T."/>
            <person name="Motooka D."/>
            <person name="Nabeya D."/>
            <person name="Jung N."/>
            <person name="Uechi K."/>
            <person name="Horii T."/>
            <person name="Iida T."/>
            <person name="Fujita J."/>
            <person name="Nakamura S."/>
        </authorList>
    </citation>
    <scope>NUCLEOTIDE SEQUENCE [LARGE SCALE GENOMIC DNA]</scope>
    <source>
        <strain evidence="3 4">JCM 30396</strain>
    </source>
</reference>
<keyword evidence="4" id="KW-1185">Reference proteome</keyword>
<evidence type="ECO:0008006" key="5">
    <source>
        <dbReference type="Google" id="ProtNLM"/>
    </source>
</evidence>
<name>A0A7I7T3A4_9MYCO</name>
<sequence length="213" mass="22699">MVEVERTTVIDTMDTDDQLDEHADIPAGGASVDSPASPPPRRVSLTLRALVIGVVMLALAAGLGVMTWLYIGQRGTVEANVRAAQNQQKAEQIALEYAVNAAAMNYQDLNGWKVNLVKGTSPELNDKLSKAATSMQQLLVPLQWTSTSKPLAAKVRSDVNGVYVVDTFVSVLTKTTQAPDNLQSTATYSITIDSNNNWLITDVGGISAVVAGK</sequence>
<protein>
    <recommendedName>
        <fullName evidence="5">Mce-associated membrane protein</fullName>
    </recommendedName>
</protein>
<dbReference type="Proteomes" id="UP000467148">
    <property type="component" value="Chromosome"/>
</dbReference>
<feature type="region of interest" description="Disordered" evidence="1">
    <location>
        <begin position="1"/>
        <end position="39"/>
    </location>
</feature>
<organism evidence="3 4">
    <name type="scientific">Mycolicibacterium helvum</name>
    <dbReference type="NCBI Taxonomy" id="1534349"/>
    <lineage>
        <taxon>Bacteria</taxon>
        <taxon>Bacillati</taxon>
        <taxon>Actinomycetota</taxon>
        <taxon>Actinomycetes</taxon>
        <taxon>Mycobacteriales</taxon>
        <taxon>Mycobacteriaceae</taxon>
        <taxon>Mycolicibacterium</taxon>
    </lineage>
</organism>
<feature type="transmembrane region" description="Helical" evidence="2">
    <location>
        <begin position="49"/>
        <end position="71"/>
    </location>
</feature>
<dbReference type="AlphaFoldDB" id="A0A7I7T3A4"/>
<evidence type="ECO:0000313" key="3">
    <source>
        <dbReference type="EMBL" id="BBY62665.1"/>
    </source>
</evidence>
<keyword evidence="2" id="KW-0812">Transmembrane</keyword>
<gene>
    <name evidence="3" type="ORF">MHEL_09080</name>
</gene>
<evidence type="ECO:0000256" key="2">
    <source>
        <dbReference type="SAM" id="Phobius"/>
    </source>
</evidence>